<keyword evidence="1" id="KW-0732">Signal</keyword>
<comment type="caution">
    <text evidence="4">The sequence shown here is derived from an EMBL/GenBank/DDBJ whole genome shotgun (WGS) entry which is preliminary data.</text>
</comment>
<dbReference type="AlphaFoldDB" id="A0A931SB57"/>
<dbReference type="PANTHER" id="PTHR47635:SF2">
    <property type="entry name" value="LAMG-LIKE JELLYROLL FOLD DOMAIN-CONTAINING PROTEIN"/>
    <property type="match status" value="1"/>
</dbReference>
<feature type="domain" description="LamG-like jellyroll fold" evidence="3">
    <location>
        <begin position="560"/>
        <end position="702"/>
    </location>
</feature>
<dbReference type="Pfam" id="PF13385">
    <property type="entry name" value="Laminin_G_3"/>
    <property type="match status" value="3"/>
</dbReference>
<evidence type="ECO:0000259" key="3">
    <source>
        <dbReference type="SMART" id="SM00560"/>
    </source>
</evidence>
<accession>A0A931SB57</accession>
<proteinExistence type="predicted"/>
<evidence type="ECO:0000256" key="1">
    <source>
        <dbReference type="ARBA" id="ARBA00022729"/>
    </source>
</evidence>
<evidence type="ECO:0000313" key="5">
    <source>
        <dbReference type="Proteomes" id="UP000724148"/>
    </source>
</evidence>
<reference evidence="4" key="1">
    <citation type="submission" date="2020-07" db="EMBL/GenBank/DDBJ databases">
        <title>Huge and variable diversity of episymbiotic CPR bacteria and DPANN archaea in groundwater ecosystems.</title>
        <authorList>
            <person name="He C.Y."/>
            <person name="Keren R."/>
            <person name="Whittaker M."/>
            <person name="Farag I.F."/>
            <person name="Doudna J."/>
            <person name="Cate J.H.D."/>
            <person name="Banfield J.F."/>
        </authorList>
    </citation>
    <scope>NUCLEOTIDE SEQUENCE</scope>
    <source>
        <strain evidence="4">NC_groundwater_193_Ag_S-0.1um_51_7</strain>
    </source>
</reference>
<dbReference type="InterPro" id="IPR013320">
    <property type="entry name" value="ConA-like_dom_sf"/>
</dbReference>
<keyword evidence="2" id="KW-1015">Disulfide bond</keyword>
<feature type="domain" description="LamG-like jellyroll fold" evidence="3">
    <location>
        <begin position="333"/>
        <end position="463"/>
    </location>
</feature>
<name>A0A931SB57_9BACT</name>
<dbReference type="Gene3D" id="2.60.120.200">
    <property type="match status" value="3"/>
</dbReference>
<evidence type="ECO:0000313" key="4">
    <source>
        <dbReference type="EMBL" id="MBI2096757.1"/>
    </source>
</evidence>
<dbReference type="SMART" id="SM00560">
    <property type="entry name" value="LamGL"/>
    <property type="match status" value="3"/>
</dbReference>
<dbReference type="EMBL" id="JACOZA010000030">
    <property type="protein sequence ID" value="MBI2096757.1"/>
    <property type="molecule type" value="Genomic_DNA"/>
</dbReference>
<organism evidence="4 5">
    <name type="scientific">Candidatus Sungiibacteriota bacterium</name>
    <dbReference type="NCBI Taxonomy" id="2750080"/>
    <lineage>
        <taxon>Bacteria</taxon>
        <taxon>Candidatus Sungiibacteriota</taxon>
    </lineage>
</organism>
<protein>
    <submittedName>
        <fullName evidence="4">LamG domain-containing protein</fullName>
    </submittedName>
</protein>
<dbReference type="InterPro" id="IPR006558">
    <property type="entry name" value="LamG-like"/>
</dbReference>
<dbReference type="SUPFAM" id="SSF49899">
    <property type="entry name" value="Concanavalin A-like lectins/glucanases"/>
    <property type="match status" value="3"/>
</dbReference>
<gene>
    <name evidence="4" type="ORF">HYT40_01200</name>
</gene>
<sequence length="712" mass="75489">MKKEKQQVEVKKSHNFAFLIALFSFSFLFFNLAAPRSAHAALLTKPSPSNLSLLGYWPMNEGSGSYAGDFSGNGNTGLLTSGPTWAQGRRGQALNFDGVDDRVSLEDVNAFDGLGTYTISAWVYAGSAGEGSAGRIYDKRNSGATGLQLNILTANGSTTVAVTHDSTTRNAQANAISTRLWQHVVVTYDGSLFPKIYVNGAEVSISCSASCAFAGFTANAVAAQIGNTASEDGTFDGVIDEVRIYNRVLSASEVLALYKSGAVTHKQAPNLGLVGYWSFNEATSTPYAGDSSGNRNDGVLTGGPTQVIGKRGNALNFDGVNDYVDIATTTLSGQFAVSLWWKNADNVSTRMAIGLDVPGDGVTQKIGAASSKFFIRVVSSSDNTIALPSQDAWHFIVVTRDASNKVDLYIDNGAANRLFSDVAQIGDFTPSLIGSSGNDSNLGQDFKGLLDEVRIYNRALSAGEIYALYKSSAYANVNSSQNSKVRDGLVGLWSFDGMDMYTTGGGTPTTAVADQSGRGNDGTLSGAAARIAGKIGQALHFDGSSASVSIGTPSILNNLAALSVSVWIKFDSTTGDKRIVGKCTGATNCVGWKLLINATNNRIFFRVDYDTQDLIHNSNSNLVLPDAWYHIVLTWDGSATAANARIYVNGSEVTYATATNASTNRVNDSTTSFIIGAATNGSDTFNGSIDDVRVYNRVLTTDEIKRLYNMGR</sequence>
<feature type="domain" description="LamG-like jellyroll fold" evidence="3">
    <location>
        <begin position="115"/>
        <end position="252"/>
    </location>
</feature>
<evidence type="ECO:0000256" key="2">
    <source>
        <dbReference type="ARBA" id="ARBA00023157"/>
    </source>
</evidence>
<dbReference type="PANTHER" id="PTHR47635">
    <property type="entry name" value="CUB DOMAIN-CONTAINING PROTEIN"/>
    <property type="match status" value="1"/>
</dbReference>
<dbReference type="Proteomes" id="UP000724148">
    <property type="component" value="Unassembled WGS sequence"/>
</dbReference>